<dbReference type="InterPro" id="IPR054611">
    <property type="entry name" value="NCAB"/>
</dbReference>
<reference evidence="2" key="1">
    <citation type="submission" date="2019-10" db="EMBL/GenBank/DDBJ databases">
        <authorList>
            <consortium name="Genoscope - CEA"/>
            <person name="William W."/>
        </authorList>
    </citation>
    <scope>NUCLEOTIDE SEQUENCE [LARGE SCALE GENOMIC DNA]</scope>
    <source>
        <strain evidence="2">BBR_PRJEB10992</strain>
    </source>
</reference>
<dbReference type="Proteomes" id="UP000184550">
    <property type="component" value="Unassembled WGS sequence"/>
</dbReference>
<organism evidence="2 3">
    <name type="scientific">Planktothrix serta PCC 8927</name>
    <dbReference type="NCBI Taxonomy" id="671068"/>
    <lineage>
        <taxon>Bacteria</taxon>
        <taxon>Bacillati</taxon>
        <taxon>Cyanobacteriota</taxon>
        <taxon>Cyanophyceae</taxon>
        <taxon>Oscillatoriophycideae</taxon>
        <taxon>Oscillatoriales</taxon>
        <taxon>Microcoleaceae</taxon>
        <taxon>Planktothrix</taxon>
    </lineage>
</organism>
<dbReference type="AlphaFoldDB" id="A0A7Z9C1K7"/>
<name>A0A7Z9C1K7_9CYAN</name>
<dbReference type="RefSeq" id="WP_083625632.1">
    <property type="nucleotide sequence ID" value="NZ_LR734879.1"/>
</dbReference>
<accession>A0A7Z9C1K7</accession>
<gene>
    <name evidence="2" type="ORF">PL8927_780222</name>
</gene>
<keyword evidence="3" id="KW-1185">Reference proteome</keyword>
<evidence type="ECO:0000259" key="1">
    <source>
        <dbReference type="Pfam" id="PF22724"/>
    </source>
</evidence>
<evidence type="ECO:0000313" key="2">
    <source>
        <dbReference type="EMBL" id="VXD23635.1"/>
    </source>
</evidence>
<proteinExistence type="predicted"/>
<comment type="caution">
    <text evidence="2">The sequence shown here is derived from an EMBL/GenBank/DDBJ whole genome shotgun (WGS) entry which is preliminary data.</text>
</comment>
<feature type="domain" description="NACHT C-terminal Alpha/Beta" evidence="1">
    <location>
        <begin position="10"/>
        <end position="70"/>
    </location>
</feature>
<protein>
    <recommendedName>
        <fullName evidence="1">NACHT C-terminal Alpha/Beta domain-containing protein</fullName>
    </recommendedName>
</protein>
<sequence length="73" mass="8215">MFLDNSILLIRLNYDCKPHPPLLTCCGKIADTNLGLHILWITDEPLEAPLRGFPPSQDNLLGVIQSWLGEMIE</sequence>
<dbReference type="Pfam" id="PF22724">
    <property type="entry name" value="NCAB1"/>
    <property type="match status" value="1"/>
</dbReference>
<dbReference type="EMBL" id="CZCU02000155">
    <property type="protein sequence ID" value="VXD23635.1"/>
    <property type="molecule type" value="Genomic_DNA"/>
</dbReference>
<evidence type="ECO:0000313" key="3">
    <source>
        <dbReference type="Proteomes" id="UP000184550"/>
    </source>
</evidence>